<name>A0A1I0Y057_SELRU</name>
<dbReference type="OrthoDB" id="1666644at2"/>
<dbReference type="RefSeq" id="WP_074673336.1">
    <property type="nucleotide sequence ID" value="NZ_FNQG01000014.1"/>
</dbReference>
<proteinExistence type="predicted"/>
<gene>
    <name evidence="2" type="ORF">SAMN05216587_10915</name>
    <name evidence="1" type="ORF">SAMN05660648_02751</name>
</gene>
<accession>A0A1I0Y057</accession>
<sequence length="83" mass="10010">MDYKVTEEKEILREVFAGLLADLDREIESRKISDVRHPLCVFQRRINRIWAEILTDKYLTMEDMQKVRGIFEFAQDYVEDLAR</sequence>
<evidence type="ECO:0000313" key="2">
    <source>
        <dbReference type="EMBL" id="SFB06701.1"/>
    </source>
</evidence>
<evidence type="ECO:0000313" key="4">
    <source>
        <dbReference type="Proteomes" id="UP000183843"/>
    </source>
</evidence>
<dbReference type="EMBL" id="FOJX01000009">
    <property type="protein sequence ID" value="SFB06701.1"/>
    <property type="molecule type" value="Genomic_DNA"/>
</dbReference>
<dbReference type="Proteomes" id="UP000183843">
    <property type="component" value="Unassembled WGS sequence"/>
</dbReference>
<protein>
    <submittedName>
        <fullName evidence="2">Uncharacterized protein</fullName>
    </submittedName>
</protein>
<dbReference type="AlphaFoldDB" id="A0A1I0Y057"/>
<evidence type="ECO:0000313" key="1">
    <source>
        <dbReference type="EMBL" id="SEA31424.1"/>
    </source>
</evidence>
<reference evidence="3 4" key="1">
    <citation type="submission" date="2016-10" db="EMBL/GenBank/DDBJ databases">
        <authorList>
            <person name="de Groot N.N."/>
        </authorList>
    </citation>
    <scope>NUCLEOTIDE SEQUENCE [LARGE SCALE GENOMIC DNA]</scope>
    <source>
        <strain evidence="1 3">DSM 2872</strain>
        <strain evidence="2 4">L14</strain>
    </source>
</reference>
<dbReference type="EMBL" id="FNQG01000014">
    <property type="protein sequence ID" value="SEA31424.1"/>
    <property type="molecule type" value="Genomic_DNA"/>
</dbReference>
<organism evidence="2 4">
    <name type="scientific">Selenomonas ruminantium</name>
    <dbReference type="NCBI Taxonomy" id="971"/>
    <lineage>
        <taxon>Bacteria</taxon>
        <taxon>Bacillati</taxon>
        <taxon>Bacillota</taxon>
        <taxon>Negativicutes</taxon>
        <taxon>Selenomonadales</taxon>
        <taxon>Selenomonadaceae</taxon>
        <taxon>Selenomonas</taxon>
    </lineage>
</organism>
<dbReference type="Proteomes" id="UP000183469">
    <property type="component" value="Unassembled WGS sequence"/>
</dbReference>
<evidence type="ECO:0000313" key="3">
    <source>
        <dbReference type="Proteomes" id="UP000183469"/>
    </source>
</evidence>